<dbReference type="Pfam" id="PF12833">
    <property type="entry name" value="HTH_18"/>
    <property type="match status" value="1"/>
</dbReference>
<dbReference type="SMART" id="SM00342">
    <property type="entry name" value="HTH_ARAC"/>
    <property type="match status" value="1"/>
</dbReference>
<evidence type="ECO:0000256" key="4">
    <source>
        <dbReference type="ARBA" id="ARBA00023163"/>
    </source>
</evidence>
<evidence type="ECO:0000256" key="1">
    <source>
        <dbReference type="ARBA" id="ARBA00023015"/>
    </source>
</evidence>
<dbReference type="InterPro" id="IPR037923">
    <property type="entry name" value="HTH-like"/>
</dbReference>
<dbReference type="SUPFAM" id="SSF51215">
    <property type="entry name" value="Regulatory protein AraC"/>
    <property type="match status" value="1"/>
</dbReference>
<comment type="caution">
    <text evidence="6">The sequence shown here is derived from an EMBL/GenBank/DDBJ whole genome shotgun (WGS) entry which is preliminary data.</text>
</comment>
<dbReference type="GO" id="GO:0043565">
    <property type="term" value="F:sequence-specific DNA binding"/>
    <property type="evidence" value="ECO:0007669"/>
    <property type="project" value="InterPro"/>
</dbReference>
<feature type="domain" description="HTH araC/xylS-type" evidence="5">
    <location>
        <begin position="193"/>
        <end position="290"/>
    </location>
</feature>
<proteinExistence type="predicted"/>
<dbReference type="PROSITE" id="PS00041">
    <property type="entry name" value="HTH_ARAC_FAMILY_1"/>
    <property type="match status" value="1"/>
</dbReference>
<organism evidence="6 7">
    <name type="scientific">Vibrio fortis</name>
    <dbReference type="NCBI Taxonomy" id="212667"/>
    <lineage>
        <taxon>Bacteria</taxon>
        <taxon>Pseudomonadati</taxon>
        <taxon>Pseudomonadota</taxon>
        <taxon>Gammaproteobacteria</taxon>
        <taxon>Vibrionales</taxon>
        <taxon>Vibrionaceae</taxon>
        <taxon>Vibrio</taxon>
    </lineage>
</organism>
<keyword evidence="2" id="KW-0238">DNA-binding</keyword>
<dbReference type="InterPro" id="IPR018062">
    <property type="entry name" value="HTH_AraC-typ_CS"/>
</dbReference>
<gene>
    <name evidence="6" type="ORF">F2P58_22565</name>
</gene>
<dbReference type="Gene3D" id="1.10.10.60">
    <property type="entry name" value="Homeodomain-like"/>
    <property type="match status" value="2"/>
</dbReference>
<evidence type="ECO:0000313" key="7">
    <source>
        <dbReference type="Proteomes" id="UP000326789"/>
    </source>
</evidence>
<dbReference type="Proteomes" id="UP000326789">
    <property type="component" value="Unassembled WGS sequence"/>
</dbReference>
<evidence type="ECO:0000256" key="3">
    <source>
        <dbReference type="ARBA" id="ARBA00023159"/>
    </source>
</evidence>
<evidence type="ECO:0000313" key="6">
    <source>
        <dbReference type="EMBL" id="KAB0285310.1"/>
    </source>
</evidence>
<sequence>MSSMVAQDIKDWILSFWLMLLNNAQFYAVENRGGVEVLIADFANHKFDAHWHETWSIGAVITGAHDNSPKGNGDGVVTSGQVSLLAPGEVHAGKVLGSDNCKYVMFYVQETELSKAFEQFEQRVPSISHMTVNSPELHQELVQCAMQLAEPSSTMFDIDVCWTRCMGLLVERLSQIVIVDDLSPKVEDFRKLVKARDYLETHYNELITLDHLAHEVNLSKFHLCRQFSRVFNISPNKYLRQLRLLKAKQLLGNGYPIASAAVACGFSDQSHLGRQFKATFGISPKKYAAEFK</sequence>
<name>A0A5N3QTS3_9VIBR</name>
<dbReference type="Pfam" id="PF02311">
    <property type="entry name" value="AraC_binding"/>
    <property type="match status" value="1"/>
</dbReference>
<reference evidence="6 7" key="1">
    <citation type="submission" date="2019-09" db="EMBL/GenBank/DDBJ databases">
        <title>Whole genome sequence of Vibrio fortis.</title>
        <authorList>
            <person name="Das S.K."/>
        </authorList>
    </citation>
    <scope>NUCLEOTIDE SEQUENCE [LARGE SCALE GENOMIC DNA]</scope>
    <source>
        <strain evidence="6 7">AN60</strain>
    </source>
</reference>
<evidence type="ECO:0000259" key="5">
    <source>
        <dbReference type="PROSITE" id="PS01124"/>
    </source>
</evidence>
<dbReference type="PROSITE" id="PS01124">
    <property type="entry name" value="HTH_ARAC_FAMILY_2"/>
    <property type="match status" value="1"/>
</dbReference>
<keyword evidence="4" id="KW-0804">Transcription</keyword>
<dbReference type="PANTHER" id="PTHR46796:SF2">
    <property type="entry name" value="TRANSCRIPTIONAL REGULATORY PROTEIN"/>
    <property type="match status" value="1"/>
</dbReference>
<keyword evidence="1" id="KW-0805">Transcription regulation</keyword>
<dbReference type="InterPro" id="IPR050204">
    <property type="entry name" value="AraC_XylS_family_regulators"/>
</dbReference>
<evidence type="ECO:0000256" key="2">
    <source>
        <dbReference type="ARBA" id="ARBA00023125"/>
    </source>
</evidence>
<dbReference type="PANTHER" id="PTHR46796">
    <property type="entry name" value="HTH-TYPE TRANSCRIPTIONAL ACTIVATOR RHAS-RELATED"/>
    <property type="match status" value="1"/>
</dbReference>
<dbReference type="AlphaFoldDB" id="A0A5N3QTS3"/>
<dbReference type="SUPFAM" id="SSF46689">
    <property type="entry name" value="Homeodomain-like"/>
    <property type="match status" value="2"/>
</dbReference>
<dbReference type="InterPro" id="IPR018060">
    <property type="entry name" value="HTH_AraC"/>
</dbReference>
<accession>A0A5N3QTS3</accession>
<dbReference type="InterPro" id="IPR009057">
    <property type="entry name" value="Homeodomain-like_sf"/>
</dbReference>
<dbReference type="GO" id="GO:0003700">
    <property type="term" value="F:DNA-binding transcription factor activity"/>
    <property type="evidence" value="ECO:0007669"/>
    <property type="project" value="InterPro"/>
</dbReference>
<dbReference type="RefSeq" id="WP_150873021.1">
    <property type="nucleotide sequence ID" value="NZ_VWSE01000010.1"/>
</dbReference>
<protein>
    <submittedName>
        <fullName evidence="6">AraC family transcriptional regulator</fullName>
    </submittedName>
</protein>
<dbReference type="EMBL" id="VWSE01000010">
    <property type="protein sequence ID" value="KAB0285310.1"/>
    <property type="molecule type" value="Genomic_DNA"/>
</dbReference>
<keyword evidence="3" id="KW-0010">Activator</keyword>
<dbReference type="InterPro" id="IPR003313">
    <property type="entry name" value="AraC-bd"/>
</dbReference>